<organism evidence="3 4">
    <name type="scientific">Diacronema lutheri</name>
    <name type="common">Unicellular marine alga</name>
    <name type="synonym">Monochrysis lutheri</name>
    <dbReference type="NCBI Taxonomy" id="2081491"/>
    <lineage>
        <taxon>Eukaryota</taxon>
        <taxon>Haptista</taxon>
        <taxon>Haptophyta</taxon>
        <taxon>Pavlovophyceae</taxon>
        <taxon>Pavlovales</taxon>
        <taxon>Pavlovaceae</taxon>
        <taxon>Diacronema</taxon>
    </lineage>
</organism>
<evidence type="ECO:0000313" key="4">
    <source>
        <dbReference type="Proteomes" id="UP000751190"/>
    </source>
</evidence>
<evidence type="ECO:0000256" key="2">
    <source>
        <dbReference type="SAM" id="Phobius"/>
    </source>
</evidence>
<feature type="transmembrane region" description="Helical" evidence="2">
    <location>
        <begin position="12"/>
        <end position="32"/>
    </location>
</feature>
<evidence type="ECO:0000256" key="1">
    <source>
        <dbReference type="SAM" id="MobiDB-lite"/>
    </source>
</evidence>
<dbReference type="SMART" id="SM00855">
    <property type="entry name" value="PGAM"/>
    <property type="match status" value="1"/>
</dbReference>
<dbReference type="SUPFAM" id="SSF53254">
    <property type="entry name" value="Phosphoglycerate mutase-like"/>
    <property type="match status" value="1"/>
</dbReference>
<name>A0A8J5XG30_DIALT</name>
<gene>
    <name evidence="3" type="ORF">KFE25_013274</name>
</gene>
<dbReference type="PANTHER" id="PTHR46192">
    <property type="entry name" value="BROAD-RANGE ACID PHOSPHATASE DET1"/>
    <property type="match status" value="1"/>
</dbReference>
<dbReference type="InterPro" id="IPR013078">
    <property type="entry name" value="His_Pase_superF_clade-1"/>
</dbReference>
<dbReference type="Pfam" id="PF00300">
    <property type="entry name" value="His_Phos_1"/>
    <property type="match status" value="1"/>
</dbReference>
<comment type="caution">
    <text evidence="3">The sequence shown here is derived from an EMBL/GenBank/DDBJ whole genome shotgun (WGS) entry which is preliminary data.</text>
</comment>
<keyword evidence="2" id="KW-0812">Transmembrane</keyword>
<protein>
    <recommendedName>
        <fullName evidence="5">Phosphoglycerate mutase</fullName>
    </recommendedName>
</protein>
<dbReference type="InterPro" id="IPR029033">
    <property type="entry name" value="His_PPase_superfam"/>
</dbReference>
<keyword evidence="2" id="KW-1133">Transmembrane helix</keyword>
<evidence type="ECO:0000313" key="3">
    <source>
        <dbReference type="EMBL" id="KAG8468191.1"/>
    </source>
</evidence>
<dbReference type="Proteomes" id="UP000751190">
    <property type="component" value="Unassembled WGS sequence"/>
</dbReference>
<proteinExistence type="predicted"/>
<sequence>MGGDGGTHLSAHVSALYASTALLSLALVWLSYRLHTLDQVRKPTYPRYVVLIRHAESEGNVDVDAYRTIGDPLIPLTARGRAQAEAMAHRLRELIGELRVWAFTSPYLRSRETASIALAQFPPGSYRLAEDPRLREQEFAGGFQHSVPDRSEQRLYSKFFWRFPGGESAADVYDRLSMFMDTLWRDMHRVDLSGSAVLIFAHGLTNRLFCMRWLHWSPRVFEQTRNPPNCGFLVLALQPADASGHPYYRLTAESVRQLGLPAELWAESELGDTLVMSDPAESAPSSWSLGLSRLHAPHVDCAALHAAGVRKLTPPTIAGGSGWRSRAGNGWRADGAAEPHAPRAVGAPAKASAAAGARADAAAASHGASGRGSAVSFGADGRARARAASR</sequence>
<feature type="compositionally biased region" description="Low complexity" evidence="1">
    <location>
        <begin position="342"/>
        <end position="376"/>
    </location>
</feature>
<dbReference type="CDD" id="cd07067">
    <property type="entry name" value="HP_PGM_like"/>
    <property type="match status" value="1"/>
</dbReference>
<dbReference type="OrthoDB" id="10261749at2759"/>
<dbReference type="AlphaFoldDB" id="A0A8J5XG30"/>
<dbReference type="InterPro" id="IPR052765">
    <property type="entry name" value="PGM-Related"/>
</dbReference>
<dbReference type="EMBL" id="JAGTXO010000004">
    <property type="protein sequence ID" value="KAG8468191.1"/>
    <property type="molecule type" value="Genomic_DNA"/>
</dbReference>
<evidence type="ECO:0008006" key="5">
    <source>
        <dbReference type="Google" id="ProtNLM"/>
    </source>
</evidence>
<keyword evidence="4" id="KW-1185">Reference proteome</keyword>
<dbReference type="Gene3D" id="3.40.50.1240">
    <property type="entry name" value="Phosphoglycerate mutase-like"/>
    <property type="match status" value="1"/>
</dbReference>
<keyword evidence="2" id="KW-0472">Membrane</keyword>
<accession>A0A8J5XG30</accession>
<feature type="region of interest" description="Disordered" evidence="1">
    <location>
        <begin position="315"/>
        <end position="390"/>
    </location>
</feature>
<reference evidence="3" key="1">
    <citation type="submission" date="2021-05" db="EMBL/GenBank/DDBJ databases">
        <title>The genome of the haptophyte Pavlova lutheri (Diacronema luteri, Pavlovales) - a model for lipid biosynthesis in eukaryotic algae.</title>
        <authorList>
            <person name="Hulatt C.J."/>
            <person name="Posewitz M.C."/>
        </authorList>
    </citation>
    <scope>NUCLEOTIDE SEQUENCE</scope>
    <source>
        <strain evidence="3">NIVA-4/92</strain>
    </source>
</reference>